<evidence type="ECO:0000313" key="1">
    <source>
        <dbReference type="Proteomes" id="UP000887579"/>
    </source>
</evidence>
<dbReference type="WBParaSite" id="ES5_v2.g7761.t1">
    <property type="protein sequence ID" value="ES5_v2.g7761.t1"/>
    <property type="gene ID" value="ES5_v2.g7761"/>
</dbReference>
<name>A0AC34GSM8_9BILA</name>
<protein>
    <submittedName>
        <fullName evidence="2">Uncharacterized protein</fullName>
    </submittedName>
</protein>
<accession>A0AC34GSM8</accession>
<proteinExistence type="predicted"/>
<evidence type="ECO:0000313" key="2">
    <source>
        <dbReference type="WBParaSite" id="ES5_v2.g7761.t1"/>
    </source>
</evidence>
<dbReference type="Proteomes" id="UP000887579">
    <property type="component" value="Unplaced"/>
</dbReference>
<reference evidence="2" key="1">
    <citation type="submission" date="2022-11" db="UniProtKB">
        <authorList>
            <consortium name="WormBaseParasite"/>
        </authorList>
    </citation>
    <scope>IDENTIFICATION</scope>
</reference>
<organism evidence="1 2">
    <name type="scientific">Panagrolaimus sp. ES5</name>
    <dbReference type="NCBI Taxonomy" id="591445"/>
    <lineage>
        <taxon>Eukaryota</taxon>
        <taxon>Metazoa</taxon>
        <taxon>Ecdysozoa</taxon>
        <taxon>Nematoda</taxon>
        <taxon>Chromadorea</taxon>
        <taxon>Rhabditida</taxon>
        <taxon>Tylenchina</taxon>
        <taxon>Panagrolaimomorpha</taxon>
        <taxon>Panagrolaimoidea</taxon>
        <taxon>Panagrolaimidae</taxon>
        <taxon>Panagrolaimus</taxon>
    </lineage>
</organism>
<sequence length="231" mass="26443">MMPIFIKAVPKLEGTLISIPPPQDEQCYRVAQLISQPLNAGINILTPSVEVQKERVQQIFSSRKHRALQIHIISSPVYEVQYECSPPAQKIEPLQLSSQTAVAELLLRPPKMQKAEIFDQIWQTTKFEVAYGRHSAVPTTIPRTQKQRIRKISVERRKGKLTSVLNVMPQAPVQIKEVIKAPEIKTIELCCIDSTVEAKKVKEIYVEESEYQVHRTLDYSYTESTTIEYSR</sequence>